<evidence type="ECO:0000313" key="2">
    <source>
        <dbReference type="EMBL" id="PYY70523.1"/>
    </source>
</evidence>
<dbReference type="EMBL" id="PDLL01000101">
    <property type="protein sequence ID" value="PYY70523.1"/>
    <property type="molecule type" value="Genomic_DNA"/>
</dbReference>
<dbReference type="AlphaFoldDB" id="A0A2W0EQ14"/>
<evidence type="ECO:0000313" key="3">
    <source>
        <dbReference type="Proteomes" id="UP000247437"/>
    </source>
</evidence>
<protein>
    <recommendedName>
        <fullName evidence="1">Metalloprotease StcE beta-sandwich domain-containing protein</fullName>
    </recommendedName>
</protein>
<proteinExistence type="predicted"/>
<gene>
    <name evidence="2" type="ORF">CRX42_10910</name>
</gene>
<evidence type="ECO:0000259" key="1">
    <source>
        <dbReference type="Pfam" id="PF20944"/>
    </source>
</evidence>
<feature type="domain" description="Metalloprotease StcE beta-sandwich" evidence="1">
    <location>
        <begin position="187"/>
        <end position="259"/>
    </location>
</feature>
<organism evidence="2 3">
    <name type="scientific">Pseudomonas jessenii</name>
    <dbReference type="NCBI Taxonomy" id="77298"/>
    <lineage>
        <taxon>Bacteria</taxon>
        <taxon>Pseudomonadati</taxon>
        <taxon>Pseudomonadota</taxon>
        <taxon>Gammaproteobacteria</taxon>
        <taxon>Pseudomonadales</taxon>
        <taxon>Pseudomonadaceae</taxon>
        <taxon>Pseudomonas</taxon>
    </lineage>
</organism>
<dbReference type="Proteomes" id="UP000247437">
    <property type="component" value="Unassembled WGS sequence"/>
</dbReference>
<name>A0A2W0EQ14_PSEJE</name>
<dbReference type="Gene3D" id="2.60.120.1230">
    <property type="match status" value="1"/>
</dbReference>
<dbReference type="Pfam" id="PF20944">
    <property type="entry name" value="StcE_b-sandwich"/>
    <property type="match status" value="1"/>
</dbReference>
<dbReference type="InterPro" id="IPR048990">
    <property type="entry name" value="StcE_b-sandwich"/>
</dbReference>
<comment type="caution">
    <text evidence="2">The sequence shown here is derived from an EMBL/GenBank/DDBJ whole genome shotgun (WGS) entry which is preliminary data.</text>
</comment>
<accession>A0A2W0EQ14</accession>
<reference evidence="2 3" key="1">
    <citation type="journal article" date="2018" name="Appl. Microbiol. Biotechnol.">
        <title>Characterization of the caprolactam degradation pathway in Pseudomonas jessenii using mass spectrometry-based proteomics.</title>
        <authorList>
            <person name="Otzen M."/>
            <person name="Palacio C."/>
            <person name="Janssen D.B."/>
        </authorList>
    </citation>
    <scope>NUCLEOTIDE SEQUENCE [LARGE SCALE GENOMIC DNA]</scope>
    <source>
        <strain evidence="2 3">GO3</strain>
    </source>
</reference>
<sequence length="267" mass="29362">MGELRAIQAHRMSFPFDGAKDISGSLMSWFAAGNASSPIMKYYIINCDWSLRHRLVDNIIYANQFRRRALGIPDVVQASPTSIGVQGMPSARHMILQINDSHWTETVALPPILDEEPHRLLICSDADAECELDLRGSDVPLPGVRLSKGEVVALVCLDGSRQWALQVRDCSPNEHGHVVAAPCDGEKFVRYTLSVGNYAPLVYLPAAAPANSVVLFVCDAPYTTRISHSQGTDELEHVISPGQVLAFTYSAASRQWRKQEVQPGSHN</sequence>